<name>A0A4Y9ZKK9_9AGAM</name>
<sequence length="297" mass="33332">MLELDLSSVSSHSMTIAECLGLLSRAHHLESVVLSNALHLGYGDQDLAYEQYHAFPPLKRIVMKSQFDGDLVALFSRLELSTACKVHAEYQGITPSDIHEPSLLIPLLTRPIYETNVSSRPIKKASIASWSLSQMHSVLAAWGDEDANDIYDATICVTWARPERPWHDIVQEFCEALRLADITVLEISASRQDIEQPGALESAIRAMPAIRRLTMSGVDDTRIVALLRHMALLPRLEDLAMMRMTAYGRNSADAMELLAMLRARRGYGRIKRLALRKLPGDETRGRPKAVCRRARFD</sequence>
<protein>
    <submittedName>
        <fullName evidence="1">Uncharacterized protein</fullName>
    </submittedName>
</protein>
<keyword evidence="2" id="KW-1185">Reference proteome</keyword>
<reference evidence="1 2" key="1">
    <citation type="submission" date="2019-02" db="EMBL/GenBank/DDBJ databases">
        <title>Genome sequencing of the rare red list fungi Hericium alpestre (H. flagellum).</title>
        <authorList>
            <person name="Buettner E."/>
            <person name="Kellner H."/>
        </authorList>
    </citation>
    <scope>NUCLEOTIDE SEQUENCE [LARGE SCALE GENOMIC DNA]</scope>
    <source>
        <strain evidence="1 2">DSM 108284</strain>
    </source>
</reference>
<dbReference type="Proteomes" id="UP000298061">
    <property type="component" value="Unassembled WGS sequence"/>
</dbReference>
<comment type="caution">
    <text evidence="1">The sequence shown here is derived from an EMBL/GenBank/DDBJ whole genome shotgun (WGS) entry which is preliminary data.</text>
</comment>
<dbReference type="EMBL" id="SFCI01002087">
    <property type="protein sequence ID" value="TFY74433.1"/>
    <property type="molecule type" value="Genomic_DNA"/>
</dbReference>
<accession>A0A4Y9ZKK9</accession>
<proteinExistence type="predicted"/>
<organism evidence="1 2">
    <name type="scientific">Hericium alpestre</name>
    <dbReference type="NCBI Taxonomy" id="135208"/>
    <lineage>
        <taxon>Eukaryota</taxon>
        <taxon>Fungi</taxon>
        <taxon>Dikarya</taxon>
        <taxon>Basidiomycota</taxon>
        <taxon>Agaricomycotina</taxon>
        <taxon>Agaricomycetes</taxon>
        <taxon>Russulales</taxon>
        <taxon>Hericiaceae</taxon>
        <taxon>Hericium</taxon>
    </lineage>
</organism>
<dbReference type="AlphaFoldDB" id="A0A4Y9ZKK9"/>
<gene>
    <name evidence="1" type="ORF">EWM64_g9579</name>
</gene>
<evidence type="ECO:0000313" key="2">
    <source>
        <dbReference type="Proteomes" id="UP000298061"/>
    </source>
</evidence>
<evidence type="ECO:0000313" key="1">
    <source>
        <dbReference type="EMBL" id="TFY74433.1"/>
    </source>
</evidence>